<dbReference type="SUPFAM" id="SSF56112">
    <property type="entry name" value="Protein kinase-like (PK-like)"/>
    <property type="match status" value="1"/>
</dbReference>
<dbReference type="UniPathway" id="UPA00958"/>
<protein>
    <recommendedName>
        <fullName evidence="1">Lipopolysaccharide core heptose(I) kinase</fullName>
        <ecNumber evidence="1">2.7.1.-</ecNumber>
    </recommendedName>
</protein>
<dbReference type="OrthoDB" id="9782725at2"/>
<proteinExistence type="inferred from homology"/>
<dbReference type="AlphaFoldDB" id="I1YKE2"/>
<reference evidence="3 4" key="1">
    <citation type="journal article" date="2012" name="J. Bacteriol.">
        <title>Complete genome sequences of Methylophaga sp. strain JAM1 and Methylophaga sp. strain JAM7.</title>
        <authorList>
            <person name="Villeneuve C."/>
            <person name="Martineau C."/>
            <person name="Mauffrey F."/>
            <person name="Villemur R."/>
        </authorList>
    </citation>
    <scope>NUCLEOTIDE SEQUENCE [LARGE SCALE GENOMIC DNA]</scope>
    <source>
        <strain evidence="3 4">JAM7</strain>
    </source>
</reference>
<evidence type="ECO:0000313" key="4">
    <source>
        <dbReference type="Proteomes" id="UP000009145"/>
    </source>
</evidence>
<dbReference type="GO" id="GO:0009244">
    <property type="term" value="P:lipopolysaccharide core region biosynthetic process"/>
    <property type="evidence" value="ECO:0007669"/>
    <property type="project" value="UniProtKB-UniRule"/>
</dbReference>
<organism evidence="3 4">
    <name type="scientific">Methylophaga frappieri (strain ATCC BAA-2434 / DSM 25690 / JAM7)</name>
    <dbReference type="NCBI Taxonomy" id="754477"/>
    <lineage>
        <taxon>Bacteria</taxon>
        <taxon>Pseudomonadati</taxon>
        <taxon>Pseudomonadota</taxon>
        <taxon>Gammaproteobacteria</taxon>
        <taxon>Thiotrichales</taxon>
        <taxon>Piscirickettsiaceae</taxon>
        <taxon>Methylophaga</taxon>
    </lineage>
</organism>
<dbReference type="GO" id="GO:0016301">
    <property type="term" value="F:kinase activity"/>
    <property type="evidence" value="ECO:0007669"/>
    <property type="project" value="UniProtKB-UniRule"/>
</dbReference>
<dbReference type="EMBL" id="CP003380">
    <property type="protein sequence ID" value="AFJ03385.1"/>
    <property type="molecule type" value="Genomic_DNA"/>
</dbReference>
<dbReference type="eggNOG" id="COG0515">
    <property type="taxonomic scope" value="Bacteria"/>
</dbReference>
<sequence>MKPEVYLREELKAVLAGRSPFDFFKMVEGDIYRDKEGRRTLRFIAEGKRYFVKYHQGVGWREIWKNLLQARLPIISARNEWQAIQTLHRVGVDTMTLAGYGETGLNPAQRRSFVVTDELTHTMSLEYLGEQWQHNAPSLKSKRLLIDKLADMTRRMHHAGLNHRDYYLCHVLLTETFAQTNTISEQTQLFLIDLHRAQQRKRVPARWLIKDLASLYFSAHAVSLTKRDKLRFIRAYSGLSLRFCLTHDRRFWHKVQKRRDALMAKWQRQHD</sequence>
<dbReference type="InterPro" id="IPR011009">
    <property type="entry name" value="Kinase-like_dom_sf"/>
</dbReference>
<name>I1YKE2_METFJ</name>
<dbReference type="NCBIfam" id="NF011703">
    <property type="entry name" value="PRK15123.1"/>
    <property type="match status" value="1"/>
</dbReference>
<dbReference type="STRING" id="754477.Q7C_2249"/>
<comment type="similarity">
    <text evidence="1">Belongs to the protein kinase superfamily. KdkA/rfaP family.</text>
</comment>
<feature type="active site" evidence="2">
    <location>
        <position position="165"/>
    </location>
</feature>
<dbReference type="InterPro" id="IPR017172">
    <property type="entry name" value="Lsacc_core_hep_kinase_RfaP"/>
</dbReference>
<dbReference type="EC" id="2.7.1.-" evidence="1"/>
<dbReference type="Pfam" id="PF06293">
    <property type="entry name" value="Kdo"/>
    <property type="match status" value="1"/>
</dbReference>
<accession>I1YKE2</accession>
<keyword evidence="1 3" id="KW-0418">Kinase</keyword>
<keyword evidence="1" id="KW-0067">ATP-binding</keyword>
<dbReference type="HOGENOM" id="CLU_081267_0_0_6"/>
<evidence type="ECO:0000313" key="3">
    <source>
        <dbReference type="EMBL" id="AFJ03385.1"/>
    </source>
</evidence>
<comment type="function">
    <text evidence="1">Kinase involved in the biosynthesis of the core oligosaccharide region of lipopolysaccharide (LPS). Catalyzes the phosphorylation of heptose I (HepI), the first heptose added to the Kdo2-lipid A module.</text>
</comment>
<dbReference type="PIRSF" id="PIRSF037318">
    <property type="entry name" value="RfaP"/>
    <property type="match status" value="1"/>
</dbReference>
<comment type="pathway">
    <text evidence="1">Bacterial outer membrane biogenesis; LPS core biosynthesis.</text>
</comment>
<evidence type="ECO:0000256" key="1">
    <source>
        <dbReference type="PIRNR" id="PIRNR037318"/>
    </source>
</evidence>
<keyword evidence="4" id="KW-1185">Reference proteome</keyword>
<gene>
    <name evidence="3" type="ordered locus">Q7C_2249</name>
</gene>
<dbReference type="PATRIC" id="fig|754477.3.peg.2216"/>
<keyword evidence="1" id="KW-0448">Lipopolysaccharide biosynthesis</keyword>
<dbReference type="Proteomes" id="UP000009145">
    <property type="component" value="Chromosome"/>
</dbReference>
<keyword evidence="1" id="KW-0808">Transferase</keyword>
<dbReference type="KEGG" id="mec:Q7C_2249"/>
<keyword evidence="1" id="KW-0547">Nucleotide-binding</keyword>
<evidence type="ECO:0000256" key="2">
    <source>
        <dbReference type="PIRSR" id="PIRSR037318-50"/>
    </source>
</evidence>
<dbReference type="GO" id="GO:0005524">
    <property type="term" value="F:ATP binding"/>
    <property type="evidence" value="ECO:0007669"/>
    <property type="project" value="UniProtKB-UniRule"/>
</dbReference>